<evidence type="ECO:0000256" key="1">
    <source>
        <dbReference type="SAM" id="MobiDB-lite"/>
    </source>
</evidence>
<dbReference type="EMBL" id="GISG01199376">
    <property type="protein sequence ID" value="MBA4658133.1"/>
    <property type="molecule type" value="Transcribed_RNA"/>
</dbReference>
<proteinExistence type="predicted"/>
<sequence length="124" mass="14179">MGVRGRLLINFSHLLLHSPQFTPVMRCLWSPTTNPTQVNNPAKRTVCKIGTSARGAEMELRHNDDAGTSSPGALRFRRQRRGEGGFERFVRARRAEGSRKWPKSRSSRGNFMNFWRPKLKLVSN</sequence>
<name>A0A7C9A5R2_OPUST</name>
<reference evidence="2" key="1">
    <citation type="journal article" date="2013" name="J. Plant Res.">
        <title>Effect of fungi and light on seed germination of three Opuntia species from semiarid lands of central Mexico.</title>
        <authorList>
            <person name="Delgado-Sanchez P."/>
            <person name="Jimenez-Bremont J.F."/>
            <person name="Guerrero-Gonzalez Mde L."/>
            <person name="Flores J."/>
        </authorList>
    </citation>
    <scope>NUCLEOTIDE SEQUENCE</scope>
    <source>
        <tissue evidence="2">Cladode</tissue>
    </source>
</reference>
<evidence type="ECO:0000313" key="2">
    <source>
        <dbReference type="EMBL" id="MBA4658133.1"/>
    </source>
</evidence>
<organism evidence="2">
    <name type="scientific">Opuntia streptacantha</name>
    <name type="common">Prickly pear cactus</name>
    <name type="synonym">Opuntia cardona</name>
    <dbReference type="NCBI Taxonomy" id="393608"/>
    <lineage>
        <taxon>Eukaryota</taxon>
        <taxon>Viridiplantae</taxon>
        <taxon>Streptophyta</taxon>
        <taxon>Embryophyta</taxon>
        <taxon>Tracheophyta</taxon>
        <taxon>Spermatophyta</taxon>
        <taxon>Magnoliopsida</taxon>
        <taxon>eudicotyledons</taxon>
        <taxon>Gunneridae</taxon>
        <taxon>Pentapetalae</taxon>
        <taxon>Caryophyllales</taxon>
        <taxon>Cactineae</taxon>
        <taxon>Cactaceae</taxon>
        <taxon>Opuntioideae</taxon>
        <taxon>Opuntia</taxon>
    </lineage>
</organism>
<protein>
    <submittedName>
        <fullName evidence="2">Uncharacterized protein</fullName>
    </submittedName>
</protein>
<feature type="region of interest" description="Disordered" evidence="1">
    <location>
        <begin position="60"/>
        <end position="80"/>
    </location>
</feature>
<accession>A0A7C9A5R2</accession>
<reference evidence="2" key="2">
    <citation type="submission" date="2020-07" db="EMBL/GenBank/DDBJ databases">
        <authorList>
            <person name="Vera ALvarez R."/>
            <person name="Arias-Moreno D.M."/>
            <person name="Jimenez-Jacinto V."/>
            <person name="Jimenez-Bremont J.F."/>
            <person name="Swaminathan K."/>
            <person name="Moose S.P."/>
            <person name="Guerrero-Gonzalez M.L."/>
            <person name="Marino-Ramirez L."/>
            <person name="Landsman D."/>
            <person name="Rodriguez-Kessler M."/>
            <person name="Delgado-Sanchez P."/>
        </authorList>
    </citation>
    <scope>NUCLEOTIDE SEQUENCE</scope>
    <source>
        <tissue evidence="2">Cladode</tissue>
    </source>
</reference>
<dbReference type="AlphaFoldDB" id="A0A7C9A5R2"/>